<evidence type="ECO:0000256" key="1">
    <source>
        <dbReference type="ARBA" id="ARBA00001941"/>
    </source>
</evidence>
<evidence type="ECO:0000256" key="6">
    <source>
        <dbReference type="ARBA" id="ARBA00022670"/>
    </source>
</evidence>
<evidence type="ECO:0000256" key="8">
    <source>
        <dbReference type="ARBA" id="ARBA00022801"/>
    </source>
</evidence>
<dbReference type="Pfam" id="PF02073">
    <property type="entry name" value="Peptidase_M29"/>
    <property type="match status" value="1"/>
</dbReference>
<accession>A0A972JYJ2</accession>
<dbReference type="GO" id="GO:0008237">
    <property type="term" value="F:metallopeptidase activity"/>
    <property type="evidence" value="ECO:0007669"/>
    <property type="project" value="UniProtKB-KW"/>
</dbReference>
<comment type="caution">
    <text evidence="10">The sequence shown here is derived from an EMBL/GenBank/DDBJ whole genome shotgun (WGS) entry which is preliminary data.</text>
</comment>
<keyword evidence="5 10" id="KW-0031">Aminopeptidase</keyword>
<reference evidence="10" key="1">
    <citation type="submission" date="2019-10" db="EMBL/GenBank/DDBJ databases">
        <title>Description of Paenibacillus glebae sp. nov.</title>
        <authorList>
            <person name="Carlier A."/>
            <person name="Qi S."/>
        </authorList>
    </citation>
    <scope>NUCLEOTIDE SEQUENCE</scope>
    <source>
        <strain evidence="10">LMG 31456</strain>
    </source>
</reference>
<evidence type="ECO:0000256" key="7">
    <source>
        <dbReference type="ARBA" id="ARBA00022723"/>
    </source>
</evidence>
<dbReference type="InterPro" id="IPR000787">
    <property type="entry name" value="Peptidase_M29"/>
</dbReference>
<comment type="similarity">
    <text evidence="4">Belongs to the peptidase M29 family.</text>
</comment>
<evidence type="ECO:0000256" key="5">
    <source>
        <dbReference type="ARBA" id="ARBA00022438"/>
    </source>
</evidence>
<evidence type="ECO:0000256" key="2">
    <source>
        <dbReference type="ARBA" id="ARBA00001946"/>
    </source>
</evidence>
<dbReference type="PRINTS" id="PR00919">
    <property type="entry name" value="THERMOPTASE"/>
</dbReference>
<dbReference type="PANTHER" id="PTHR34448">
    <property type="entry name" value="AMINOPEPTIDASE"/>
    <property type="match status" value="1"/>
</dbReference>
<name>A0A972JYJ2_9BACL</name>
<protein>
    <submittedName>
        <fullName evidence="10">Aminopeptidase</fullName>
    </submittedName>
</protein>
<dbReference type="GO" id="GO:0006508">
    <property type="term" value="P:proteolysis"/>
    <property type="evidence" value="ECO:0007669"/>
    <property type="project" value="UniProtKB-KW"/>
</dbReference>
<keyword evidence="8" id="KW-0378">Hydrolase</keyword>
<keyword evidence="7" id="KW-0479">Metal-binding</keyword>
<evidence type="ECO:0000256" key="4">
    <source>
        <dbReference type="ARBA" id="ARBA00008236"/>
    </source>
</evidence>
<evidence type="ECO:0000313" key="10">
    <source>
        <dbReference type="EMBL" id="NOU93609.1"/>
    </source>
</evidence>
<dbReference type="PANTHER" id="PTHR34448:SF3">
    <property type="entry name" value="AMINOPEPTIDASE AMPS"/>
    <property type="match status" value="1"/>
</dbReference>
<proteinExistence type="inferred from homology"/>
<comment type="cofactor">
    <cofactor evidence="2">
        <name>Mg(2+)</name>
        <dbReference type="ChEBI" id="CHEBI:18420"/>
    </cofactor>
</comment>
<dbReference type="EMBL" id="WHOD01000049">
    <property type="protein sequence ID" value="NOU93609.1"/>
    <property type="molecule type" value="Genomic_DNA"/>
</dbReference>
<dbReference type="Proteomes" id="UP000641588">
    <property type="component" value="Unassembled WGS sequence"/>
</dbReference>
<evidence type="ECO:0000256" key="9">
    <source>
        <dbReference type="ARBA" id="ARBA00023049"/>
    </source>
</evidence>
<gene>
    <name evidence="10" type="ORF">GC093_10300</name>
</gene>
<dbReference type="Gene3D" id="3.40.1830.10">
    <property type="entry name" value="Thermophilic metalloprotease (M29)"/>
    <property type="match status" value="1"/>
</dbReference>
<dbReference type="InterPro" id="IPR035097">
    <property type="entry name" value="M29_N-terminal"/>
</dbReference>
<dbReference type="SUPFAM" id="SSF144052">
    <property type="entry name" value="Thermophilic metalloprotease-like"/>
    <property type="match status" value="1"/>
</dbReference>
<evidence type="ECO:0000313" key="11">
    <source>
        <dbReference type="Proteomes" id="UP000641588"/>
    </source>
</evidence>
<dbReference type="GO" id="GO:0046872">
    <property type="term" value="F:metal ion binding"/>
    <property type="evidence" value="ECO:0007669"/>
    <property type="project" value="UniProtKB-KW"/>
</dbReference>
<organism evidence="10 11">
    <name type="scientific">Paenibacillus foliorum</name>
    <dbReference type="NCBI Taxonomy" id="2654974"/>
    <lineage>
        <taxon>Bacteria</taxon>
        <taxon>Bacillati</taxon>
        <taxon>Bacillota</taxon>
        <taxon>Bacilli</taxon>
        <taxon>Bacillales</taxon>
        <taxon>Paenibacillaceae</taxon>
        <taxon>Paenibacillus</taxon>
    </lineage>
</organism>
<comment type="cofactor">
    <cofactor evidence="3">
        <name>Zn(2+)</name>
        <dbReference type="ChEBI" id="CHEBI:29105"/>
    </cofactor>
</comment>
<comment type="cofactor">
    <cofactor evidence="1">
        <name>Co(2+)</name>
        <dbReference type="ChEBI" id="CHEBI:48828"/>
    </cofactor>
</comment>
<keyword evidence="11" id="KW-1185">Reference proteome</keyword>
<dbReference type="RefSeq" id="WP_171651811.1">
    <property type="nucleotide sequence ID" value="NZ_WHOD01000049.1"/>
</dbReference>
<dbReference type="InterPro" id="IPR052170">
    <property type="entry name" value="M29_Exopeptidase"/>
</dbReference>
<keyword evidence="9" id="KW-0482">Metalloprotease</keyword>
<evidence type="ECO:0000256" key="3">
    <source>
        <dbReference type="ARBA" id="ARBA00001947"/>
    </source>
</evidence>
<keyword evidence="6" id="KW-0645">Protease</keyword>
<dbReference type="AlphaFoldDB" id="A0A972JYJ2"/>
<sequence>MEHFEARLEKYAELALKVGLNIHEGQTLVVSAPIAAVDFVRKIAQKAYESGVLQVLVEWDDEAIRRIRFLHARDEAFEQFPEWKAAGYAEMARQDAAFLTVHAPNPELLQGIDPVKIGLASKTQMNAMKEHRAYLQAGKVSWSIVSVPTPSWASKVFPDLPVAEAIDKLWGYIFQATRLDRADPIGAWEEHIKELQERVAFLNNKNYRKLYYTAPGTDLSIQLPPEHLWVAGGVYNDRGHFFVPNLPTEEVFTLPTKDGVNGKVSSTMPLNYNGNLIDRFSITFEKGRIVDFTAEQGYETLKQLIETDDGSHYLGEVALVPHGSPISAMKVIFFNTGFDENASSHLAIGSAYPLCIKDGTTMTKEELAARGANSSLTHVDFMIGSAELNIDGETADGVREPLLRNGTWV</sequence>
<dbReference type="GO" id="GO:0004177">
    <property type="term" value="F:aminopeptidase activity"/>
    <property type="evidence" value="ECO:0007669"/>
    <property type="project" value="UniProtKB-KW"/>
</dbReference>